<dbReference type="PANTHER" id="PTHR45947">
    <property type="entry name" value="SULFOQUINOVOSYL TRANSFERASE SQD2"/>
    <property type="match status" value="1"/>
</dbReference>
<comment type="caution">
    <text evidence="2">The sequence shown here is derived from an EMBL/GenBank/DDBJ whole genome shotgun (WGS) entry which is preliminary data.</text>
</comment>
<dbReference type="OrthoDB" id="9801609at2"/>
<dbReference type="Gene3D" id="3.40.50.2000">
    <property type="entry name" value="Glycogen Phosphorylase B"/>
    <property type="match status" value="2"/>
</dbReference>
<dbReference type="GO" id="GO:0016757">
    <property type="term" value="F:glycosyltransferase activity"/>
    <property type="evidence" value="ECO:0007669"/>
    <property type="project" value="UniProtKB-ARBA"/>
</dbReference>
<dbReference type="Proteomes" id="UP000460751">
    <property type="component" value="Unassembled WGS sequence"/>
</dbReference>
<dbReference type="PANTHER" id="PTHR45947:SF3">
    <property type="entry name" value="SULFOQUINOVOSYL TRANSFERASE SQD2"/>
    <property type="match status" value="1"/>
</dbReference>
<evidence type="ECO:0000313" key="3">
    <source>
        <dbReference type="Proteomes" id="UP000460751"/>
    </source>
</evidence>
<dbReference type="InterPro" id="IPR050194">
    <property type="entry name" value="Glycosyltransferase_grp1"/>
</dbReference>
<dbReference type="SUPFAM" id="SSF53756">
    <property type="entry name" value="UDP-Glycosyltransferase/glycogen phosphorylase"/>
    <property type="match status" value="1"/>
</dbReference>
<keyword evidence="3" id="KW-1185">Reference proteome</keyword>
<dbReference type="AlphaFoldDB" id="A0A9X4YF86"/>
<protein>
    <submittedName>
        <fullName evidence="2">Glycosyltransferase</fullName>
    </submittedName>
</protein>
<dbReference type="InterPro" id="IPR028098">
    <property type="entry name" value="Glyco_trans_4-like_N"/>
</dbReference>
<gene>
    <name evidence="2" type="ORF">GLW01_08455</name>
</gene>
<accession>A0A9X4YF86</accession>
<organism evidence="2 3">
    <name type="scientific">Vreelandella halophila</name>
    <dbReference type="NCBI Taxonomy" id="86177"/>
    <lineage>
        <taxon>Bacteria</taxon>
        <taxon>Pseudomonadati</taxon>
        <taxon>Pseudomonadota</taxon>
        <taxon>Gammaproteobacteria</taxon>
        <taxon>Oceanospirillales</taxon>
        <taxon>Halomonadaceae</taxon>
        <taxon>Vreelandella</taxon>
    </lineage>
</organism>
<feature type="domain" description="Glycosyltransferase subfamily 4-like N-terminal" evidence="1">
    <location>
        <begin position="26"/>
        <end position="168"/>
    </location>
</feature>
<name>A0A9X4YF86_9GAMM</name>
<dbReference type="RefSeq" id="WP_160898788.1">
    <property type="nucleotide sequence ID" value="NZ_WMEX01000004.1"/>
</dbReference>
<evidence type="ECO:0000313" key="2">
    <source>
        <dbReference type="EMBL" id="MYL26825.1"/>
    </source>
</evidence>
<dbReference type="CDD" id="cd03801">
    <property type="entry name" value="GT4_PimA-like"/>
    <property type="match status" value="1"/>
</dbReference>
<evidence type="ECO:0000259" key="1">
    <source>
        <dbReference type="Pfam" id="PF13439"/>
    </source>
</evidence>
<dbReference type="Pfam" id="PF13692">
    <property type="entry name" value="Glyco_trans_1_4"/>
    <property type="match status" value="1"/>
</dbReference>
<reference evidence="2 3" key="1">
    <citation type="submission" date="2019-11" db="EMBL/GenBank/DDBJ databases">
        <title>Genome sequences of 17 halophilic strains isolated from different environments.</title>
        <authorList>
            <person name="Furrow R.E."/>
        </authorList>
    </citation>
    <scope>NUCLEOTIDE SEQUENCE [LARGE SCALE GENOMIC DNA]</scope>
    <source>
        <strain evidence="2 3">22507_15_FS</strain>
    </source>
</reference>
<dbReference type="Pfam" id="PF13439">
    <property type="entry name" value="Glyco_transf_4"/>
    <property type="match status" value="1"/>
</dbReference>
<proteinExistence type="predicted"/>
<dbReference type="EMBL" id="WMEX01000004">
    <property type="protein sequence ID" value="MYL26825.1"/>
    <property type="molecule type" value="Genomic_DNA"/>
</dbReference>
<sequence length="366" mass="41134">MTALQPGGGIRTFFRYVFGQNCFSDCQFTLIAPDAGLSDYLDEFLPSGRFRLITAEQGYSRFVRQIRCLLRRGDFDLIHSHGFSAGLLTEIGRTGLRTPHLMTAHDVFLSAQFSGVKGHVTKAAMSLLFTRMTAIHTVTEDAKNNLKSFFPRVREERLHGILHGVDTEYFQEGRARNLRSEFGLDESIPLIGFFGRFMSQKGFRLLVDTIEQIRSRQLLGSMPHVITFGWGGFIREDYQYLQEKGLGSYFHQAEQTNDMAAALKGVDLVAMPSRWEACGLLAMEALASGVPIVGSDCVGLREVLEGTPARISRNGDSESLLDHILADLNELPQRKEAFLEYQAEAVERFSIHRPATKLRNLYNDIV</sequence>